<dbReference type="eggNOG" id="ENOG502S5XK">
    <property type="taxonomic scope" value="Eukaryota"/>
</dbReference>
<feature type="compositionally biased region" description="Basic and acidic residues" evidence="1">
    <location>
        <begin position="102"/>
        <end position="127"/>
    </location>
</feature>
<dbReference type="PANTHER" id="PTHR35135:SF3">
    <property type="entry name" value="OS05G0517800 PROTEIN"/>
    <property type="match status" value="1"/>
</dbReference>
<evidence type="ECO:0000256" key="2">
    <source>
        <dbReference type="SAM" id="Phobius"/>
    </source>
</evidence>
<reference evidence="3" key="3">
    <citation type="submission" date="2015-04" db="UniProtKB">
        <authorList>
            <consortium name="EnsemblPlants"/>
        </authorList>
    </citation>
    <scope>IDENTIFICATION</scope>
</reference>
<accession>A0A0D9WIQ3</accession>
<keyword evidence="2" id="KW-1133">Transmembrane helix</keyword>
<dbReference type="HOGENOM" id="CLU_1973715_0_0_1"/>
<name>A0A0D9WIQ3_9ORYZ</name>
<dbReference type="PANTHER" id="PTHR35135">
    <property type="entry name" value="OS05G0517800 PROTEIN"/>
    <property type="match status" value="1"/>
</dbReference>
<feature type="region of interest" description="Disordered" evidence="1">
    <location>
        <begin position="1"/>
        <end position="45"/>
    </location>
</feature>
<feature type="compositionally biased region" description="Polar residues" evidence="1">
    <location>
        <begin position="1"/>
        <end position="16"/>
    </location>
</feature>
<keyword evidence="2" id="KW-0472">Membrane</keyword>
<evidence type="ECO:0000256" key="1">
    <source>
        <dbReference type="SAM" id="MobiDB-lite"/>
    </source>
</evidence>
<keyword evidence="4" id="KW-1185">Reference proteome</keyword>
<reference evidence="4" key="2">
    <citation type="submission" date="2013-12" db="EMBL/GenBank/DDBJ databases">
        <authorList>
            <person name="Yu Y."/>
            <person name="Lee S."/>
            <person name="de Baynast K."/>
            <person name="Wissotski M."/>
            <person name="Liu L."/>
            <person name="Talag J."/>
            <person name="Goicoechea J."/>
            <person name="Angelova A."/>
            <person name="Jetty R."/>
            <person name="Kudrna D."/>
            <person name="Golser W."/>
            <person name="Rivera L."/>
            <person name="Zhang J."/>
            <person name="Wing R."/>
        </authorList>
    </citation>
    <scope>NUCLEOTIDE SEQUENCE</scope>
</reference>
<organism evidence="3 4">
    <name type="scientific">Leersia perrieri</name>
    <dbReference type="NCBI Taxonomy" id="77586"/>
    <lineage>
        <taxon>Eukaryota</taxon>
        <taxon>Viridiplantae</taxon>
        <taxon>Streptophyta</taxon>
        <taxon>Embryophyta</taxon>
        <taxon>Tracheophyta</taxon>
        <taxon>Spermatophyta</taxon>
        <taxon>Magnoliopsida</taxon>
        <taxon>Liliopsida</taxon>
        <taxon>Poales</taxon>
        <taxon>Poaceae</taxon>
        <taxon>BOP clade</taxon>
        <taxon>Oryzoideae</taxon>
        <taxon>Oryzeae</taxon>
        <taxon>Oryzinae</taxon>
        <taxon>Leersia</taxon>
    </lineage>
</organism>
<sequence length="127" mass="13815">MGFLSSLLNAPPTASDNAPPCPNRGADLGSPFPAALGFRGSEGERERERAMALTNFILTVVGVGTAVLLLRRDVKQSASTFRRNVRHIRNWLEEESSSASRSAERVAPKELESQAAKKDVTPKDDKH</sequence>
<dbReference type="Proteomes" id="UP000032180">
    <property type="component" value="Chromosome 5"/>
</dbReference>
<keyword evidence="2" id="KW-0812">Transmembrane</keyword>
<protein>
    <submittedName>
        <fullName evidence="3">Uncharacterized protein</fullName>
    </submittedName>
</protein>
<dbReference type="EnsemblPlants" id="LPERR05G18830.1">
    <property type="protein sequence ID" value="LPERR05G18830.1"/>
    <property type="gene ID" value="LPERR05G18830"/>
</dbReference>
<dbReference type="Gramene" id="LPERR05G18830.1">
    <property type="protein sequence ID" value="LPERR05G18830.1"/>
    <property type="gene ID" value="LPERR05G18830"/>
</dbReference>
<feature type="transmembrane region" description="Helical" evidence="2">
    <location>
        <begin position="50"/>
        <end position="70"/>
    </location>
</feature>
<feature type="region of interest" description="Disordered" evidence="1">
    <location>
        <begin position="93"/>
        <end position="127"/>
    </location>
</feature>
<dbReference type="STRING" id="77586.A0A0D9WIQ3"/>
<proteinExistence type="predicted"/>
<reference evidence="3 4" key="1">
    <citation type="submission" date="2012-08" db="EMBL/GenBank/DDBJ databases">
        <title>Oryza genome evolution.</title>
        <authorList>
            <person name="Wing R.A."/>
        </authorList>
    </citation>
    <scope>NUCLEOTIDE SEQUENCE</scope>
</reference>
<evidence type="ECO:0000313" key="3">
    <source>
        <dbReference type="EnsemblPlants" id="LPERR05G18830.1"/>
    </source>
</evidence>
<dbReference type="AlphaFoldDB" id="A0A0D9WIQ3"/>
<evidence type="ECO:0000313" key="4">
    <source>
        <dbReference type="Proteomes" id="UP000032180"/>
    </source>
</evidence>